<feature type="compositionally biased region" description="Basic and acidic residues" evidence="1">
    <location>
        <begin position="1036"/>
        <end position="1046"/>
    </location>
</feature>
<evidence type="ECO:0000256" key="1">
    <source>
        <dbReference type="SAM" id="MobiDB-lite"/>
    </source>
</evidence>
<organism evidence="2 3">
    <name type="scientific">Durusdinium trenchii</name>
    <dbReference type="NCBI Taxonomy" id="1381693"/>
    <lineage>
        <taxon>Eukaryota</taxon>
        <taxon>Sar</taxon>
        <taxon>Alveolata</taxon>
        <taxon>Dinophyceae</taxon>
        <taxon>Suessiales</taxon>
        <taxon>Symbiodiniaceae</taxon>
        <taxon>Durusdinium</taxon>
    </lineage>
</organism>
<dbReference type="InterPro" id="IPR052055">
    <property type="entry name" value="Hepadnavirus_pol/RT"/>
</dbReference>
<comment type="caution">
    <text evidence="2">The sequence shown here is derived from an EMBL/GenBank/DDBJ whole genome shotgun (WGS) entry which is preliminary data.</text>
</comment>
<dbReference type="PANTHER" id="PTHR33050:SF7">
    <property type="entry name" value="RIBONUCLEASE H"/>
    <property type="match status" value="1"/>
</dbReference>
<feature type="region of interest" description="Disordered" evidence="1">
    <location>
        <begin position="1212"/>
        <end position="1233"/>
    </location>
</feature>
<feature type="compositionally biased region" description="Basic and acidic residues" evidence="1">
    <location>
        <begin position="1015"/>
        <end position="1024"/>
    </location>
</feature>
<feature type="region of interest" description="Disordered" evidence="1">
    <location>
        <begin position="455"/>
        <end position="494"/>
    </location>
</feature>
<evidence type="ECO:0000313" key="3">
    <source>
        <dbReference type="Proteomes" id="UP001642464"/>
    </source>
</evidence>
<protein>
    <submittedName>
        <fullName evidence="2">Uncharacterized protein</fullName>
    </submittedName>
</protein>
<gene>
    <name evidence="2" type="ORF">SCF082_LOCUS18071</name>
</gene>
<proteinExistence type="predicted"/>
<reference evidence="2 3" key="1">
    <citation type="submission" date="2024-02" db="EMBL/GenBank/DDBJ databases">
        <authorList>
            <person name="Chen Y."/>
            <person name="Shah S."/>
            <person name="Dougan E. K."/>
            <person name="Thang M."/>
            <person name="Chan C."/>
        </authorList>
    </citation>
    <scope>NUCLEOTIDE SEQUENCE [LARGE SCALE GENOMIC DNA]</scope>
</reference>
<dbReference type="EMBL" id="CAXAMM010012036">
    <property type="protein sequence ID" value="CAK9027773.1"/>
    <property type="molecule type" value="Genomic_DNA"/>
</dbReference>
<keyword evidence="3" id="KW-1185">Reference proteome</keyword>
<evidence type="ECO:0000313" key="2">
    <source>
        <dbReference type="EMBL" id="CAK9027773.1"/>
    </source>
</evidence>
<feature type="compositionally biased region" description="Acidic residues" evidence="1">
    <location>
        <begin position="475"/>
        <end position="485"/>
    </location>
</feature>
<feature type="region of interest" description="Disordered" evidence="1">
    <location>
        <begin position="1015"/>
        <end position="1047"/>
    </location>
</feature>
<accession>A0ABP0KM61</accession>
<dbReference type="Proteomes" id="UP001642464">
    <property type="component" value="Unassembled WGS sequence"/>
</dbReference>
<dbReference type="PANTHER" id="PTHR33050">
    <property type="entry name" value="REVERSE TRANSCRIPTASE DOMAIN-CONTAINING PROTEIN"/>
    <property type="match status" value="1"/>
</dbReference>
<dbReference type="InterPro" id="IPR043502">
    <property type="entry name" value="DNA/RNA_pol_sf"/>
</dbReference>
<dbReference type="SUPFAM" id="SSF56672">
    <property type="entry name" value="DNA/RNA polymerases"/>
    <property type="match status" value="1"/>
</dbReference>
<sequence length="1636" mass="183208">MEPSILGHQPTPELRQEVEEKERQRWVRKLIELLEVTGLAEVKEKKPERYTYFASRFAMGRRASTIRQHVRLGKLLQVFMESVFGVRWLRHEGDLIAYIALCMEEPCGKSVPGSLFKAVAFLELAAEVPMDRRVSASLALQHFLLEAERSQAWTPRRVIKAARFTVGMVRELETAVSDITLQPYKRIFAWTKLIKLWGALRCHDMEGVPPSTLRYDPAVGLEGDIMRSKTTGTGRRIEIIQFHVGKECWLGNREWIHTGLQLFVNLARDSKHMDKDFLLPVPNDNLTGFRRRMMKYQDAMAFSRALWCELPSSIRDQEGRPMKLLQPESSSYWLEHSERITMISWAAAVGISKEVRRRWGRWKPSVDEDYVTTTRKMIHDAQKQVAQKIRGQSDLTDVVDDRAVVNNFTIWLQDVHHKTATQANREGQCIGPPNWGLPPKPFGEVVDQINLEGAQEVRSSPAAPSPDAGFYPDDSPTEVFEEEDHADLPEGEPQYPLGTYVLAIVGRGKRRTLHVSGGCHRQPGVHFKEFVIVGMERPELDPKQGWFGAGRSAWDALVGFGSGRSACPGGVPTGASRAMLGVSEAEKIAGLAPDLQGLLDQRGVAKDLQAGLYDLGVTSLAMLSAVAMDRGGLEGLAKSSLGIDTDARPTDAIKFATLFLAWQSAKKRITVRDEQDAEAEVQRAPKPIPGVELQLYRAEFQKRFYKLKDSECPGKPSFEDLCEQLDAGELRAMSLRHFGSRNEDDEAETGNIQLGKSGTLKIKKAKIETANPGNLEEFRTKIMLLINHFIFARFRFPNKEVLSDITPFTALEYLNYICSKDVAQMESQSVEGVSMHRPSLKLIIHYEYQMRKEAVDLVNKGTKLGEALRQVTKDSDVRERHFSTPLAVSSATQAVQQDPWRQRQKGERQHPYEVLQHLAKTASESIAVETTVFDILRDRSQDLLDESTQAQILDKLKVGYFDAVIMSSHVSLIRRLPNDQFATAGAAAYPPAMDFWLARHLFDSFLKRGTKRTYQEVDGDHGHEPPGAPSVGVSEGHLHGVPEGHPADVSQGFPAGIIMAFLKGKGRLKATVTFPKCTGVAPLEGQALGKEAAVLAGVFWQAVDGFMEGLGKKGLLKLVSELALGRHVESPFQAVMHDLRHRLDGCLKKLGQDPSRRKGDVKTEITYRRLRAWAALVGDDDHQFLADMAATGVPLGVRSEIPWVSAVYDKKDRRSASDAAPGRWEEDVPGDPTLRDNYASAKDHMEKVKRHIAKDVEKGWMVKMSKEEATARYGEDLQVASLGAVPKDKDWSDVRVVHDATHGLQVNTQVDQPNQLAFPQFDDLEAVTKAFREQADPRRFLLAFGIKSAHRLVPIHPRDWGLQACRLDCEEEILVNTRGTFGVATAAFWWGRVAGLVFRVYHRLLPAEAIFYLLLFADDGLMFSSGQQYHRHLLGLFMFLEVMEIPLSWSKTRGGVRTEWIGYTVDLQQWKIGISEKKVQWLRSWTAGALAQGRMLGREFKAGLGRMGFLAGISKRARPFLAPMYAASAQVRGGSFFELHLATKLAIKFFEGTITSEPMRPLSTQPEVLGEIFRVDAMADNDGVAIGGWETYSSSDPKLARWFHVKLSRGSAPGFSVAMRALDFGCRRMLVPSQRC</sequence>
<name>A0ABP0KM61_9DINO</name>